<dbReference type="AlphaFoldDB" id="A0A423SQ16"/>
<evidence type="ECO:0000256" key="1">
    <source>
        <dbReference type="SAM" id="Coils"/>
    </source>
</evidence>
<reference evidence="2 3" key="1">
    <citation type="submission" date="2018-04" db="EMBL/GenBank/DDBJ databases">
        <authorList>
            <person name="Zhang X."/>
            <person name="Yuan J."/>
            <person name="Li F."/>
            <person name="Xiang J."/>
        </authorList>
    </citation>
    <scope>NUCLEOTIDE SEQUENCE [LARGE SCALE GENOMIC DNA]</scope>
    <source>
        <tissue evidence="2">Muscle</tissue>
    </source>
</reference>
<sequence length="135" mass="15906">MVRLGELQDATEMARQERLRSEDECQRKERVYAQNVRLLQEAASHLEEKLVKKQEEQLRLQEHRARLRHLTALRDGRYKTLTAHSEEAQQALKNRLIARAHAYTGVVTQLEASYPQMEVKLRNLKVFLQNFLEPS</sequence>
<feature type="coiled-coil region" evidence="1">
    <location>
        <begin position="36"/>
        <end position="73"/>
    </location>
</feature>
<protein>
    <submittedName>
        <fullName evidence="2">Uncharacterized protein</fullName>
    </submittedName>
</protein>
<evidence type="ECO:0000313" key="3">
    <source>
        <dbReference type="Proteomes" id="UP000283509"/>
    </source>
</evidence>
<name>A0A423SQ16_PENVA</name>
<keyword evidence="3" id="KW-1185">Reference proteome</keyword>
<dbReference type="EMBL" id="QCYY01002959">
    <property type="protein sequence ID" value="ROT66325.1"/>
    <property type="molecule type" value="Genomic_DNA"/>
</dbReference>
<proteinExistence type="predicted"/>
<gene>
    <name evidence="2" type="ORF">C7M84_015665</name>
</gene>
<keyword evidence="1" id="KW-0175">Coiled coil</keyword>
<accession>A0A423SQ16</accession>
<dbReference type="Proteomes" id="UP000283509">
    <property type="component" value="Unassembled WGS sequence"/>
</dbReference>
<comment type="caution">
    <text evidence="2">The sequence shown here is derived from an EMBL/GenBank/DDBJ whole genome shotgun (WGS) entry which is preliminary data.</text>
</comment>
<reference evidence="2 3" key="2">
    <citation type="submission" date="2019-01" db="EMBL/GenBank/DDBJ databases">
        <title>The decoding of complex shrimp genome reveals the adaptation for benthos swimmer, frequently molting mechanism and breeding impact on genome.</title>
        <authorList>
            <person name="Sun Y."/>
            <person name="Gao Y."/>
            <person name="Yu Y."/>
        </authorList>
    </citation>
    <scope>NUCLEOTIDE SEQUENCE [LARGE SCALE GENOMIC DNA]</scope>
    <source>
        <tissue evidence="2">Muscle</tissue>
    </source>
</reference>
<organism evidence="2 3">
    <name type="scientific">Penaeus vannamei</name>
    <name type="common">Whiteleg shrimp</name>
    <name type="synonym">Litopenaeus vannamei</name>
    <dbReference type="NCBI Taxonomy" id="6689"/>
    <lineage>
        <taxon>Eukaryota</taxon>
        <taxon>Metazoa</taxon>
        <taxon>Ecdysozoa</taxon>
        <taxon>Arthropoda</taxon>
        <taxon>Crustacea</taxon>
        <taxon>Multicrustacea</taxon>
        <taxon>Malacostraca</taxon>
        <taxon>Eumalacostraca</taxon>
        <taxon>Eucarida</taxon>
        <taxon>Decapoda</taxon>
        <taxon>Dendrobranchiata</taxon>
        <taxon>Penaeoidea</taxon>
        <taxon>Penaeidae</taxon>
        <taxon>Penaeus</taxon>
    </lineage>
</organism>
<evidence type="ECO:0000313" key="2">
    <source>
        <dbReference type="EMBL" id="ROT66325.1"/>
    </source>
</evidence>